<dbReference type="RefSeq" id="WP_195172973.1">
    <property type="nucleotide sequence ID" value="NZ_CP062983.1"/>
</dbReference>
<dbReference type="GO" id="GO:0000160">
    <property type="term" value="P:phosphorelay signal transduction system"/>
    <property type="evidence" value="ECO:0007669"/>
    <property type="project" value="InterPro"/>
</dbReference>
<dbReference type="AlphaFoldDB" id="A0A7S8EDD6"/>
<dbReference type="PANTHER" id="PTHR44591">
    <property type="entry name" value="STRESS RESPONSE REGULATOR PROTEIN 1"/>
    <property type="match status" value="1"/>
</dbReference>
<protein>
    <submittedName>
        <fullName evidence="4">Response regulator</fullName>
    </submittedName>
</protein>
<dbReference type="InterPro" id="IPR011006">
    <property type="entry name" value="CheY-like_superfamily"/>
</dbReference>
<dbReference type="CDD" id="cd00156">
    <property type="entry name" value="REC"/>
    <property type="match status" value="1"/>
</dbReference>
<keyword evidence="1 2" id="KW-0597">Phosphoprotein</keyword>
<dbReference type="PROSITE" id="PS50110">
    <property type="entry name" value="RESPONSE_REGULATORY"/>
    <property type="match status" value="1"/>
</dbReference>
<dbReference type="SUPFAM" id="SSF52172">
    <property type="entry name" value="CheY-like"/>
    <property type="match status" value="1"/>
</dbReference>
<organism evidence="4 5">
    <name type="scientific">Phototrophicus methaneseepsis</name>
    <dbReference type="NCBI Taxonomy" id="2710758"/>
    <lineage>
        <taxon>Bacteria</taxon>
        <taxon>Bacillati</taxon>
        <taxon>Chloroflexota</taxon>
        <taxon>Candidatus Thermofontia</taxon>
        <taxon>Phototrophicales</taxon>
        <taxon>Phototrophicaceae</taxon>
        <taxon>Phototrophicus</taxon>
    </lineage>
</organism>
<dbReference type="Proteomes" id="UP000594468">
    <property type="component" value="Chromosome"/>
</dbReference>
<evidence type="ECO:0000313" key="5">
    <source>
        <dbReference type="Proteomes" id="UP000594468"/>
    </source>
</evidence>
<dbReference type="EMBL" id="CP062983">
    <property type="protein sequence ID" value="QPC84910.1"/>
    <property type="molecule type" value="Genomic_DNA"/>
</dbReference>
<feature type="domain" description="Response regulatory" evidence="3">
    <location>
        <begin position="3"/>
        <end position="116"/>
    </location>
</feature>
<dbReference type="Gene3D" id="3.40.50.2300">
    <property type="match status" value="1"/>
</dbReference>
<dbReference type="SMART" id="SM00448">
    <property type="entry name" value="REC"/>
    <property type="match status" value="1"/>
</dbReference>
<dbReference type="Pfam" id="PF00072">
    <property type="entry name" value="Response_reg"/>
    <property type="match status" value="1"/>
</dbReference>
<sequence>MSKIMIVDDDHTTVSLLQTLLELDGYDVIVVAKGTEVVNTAEQRTPDAILMDYHLADTDGVTVLKALRAHPTIAHTPVIITSGMDVSDEVMAAGADAFLVKPFEPGELPELFRQYIGE</sequence>
<evidence type="ECO:0000313" key="4">
    <source>
        <dbReference type="EMBL" id="QPC84910.1"/>
    </source>
</evidence>
<dbReference type="PANTHER" id="PTHR44591:SF3">
    <property type="entry name" value="RESPONSE REGULATORY DOMAIN-CONTAINING PROTEIN"/>
    <property type="match status" value="1"/>
</dbReference>
<evidence type="ECO:0000256" key="2">
    <source>
        <dbReference type="PROSITE-ProRule" id="PRU00169"/>
    </source>
</evidence>
<evidence type="ECO:0000256" key="1">
    <source>
        <dbReference type="ARBA" id="ARBA00022553"/>
    </source>
</evidence>
<reference evidence="4 5" key="1">
    <citation type="submission" date="2020-02" db="EMBL/GenBank/DDBJ databases">
        <authorList>
            <person name="Zheng R.K."/>
            <person name="Sun C.M."/>
        </authorList>
    </citation>
    <scope>NUCLEOTIDE SEQUENCE [LARGE SCALE GENOMIC DNA]</scope>
    <source>
        <strain evidence="5">rifampicinis</strain>
    </source>
</reference>
<dbReference type="InterPro" id="IPR050595">
    <property type="entry name" value="Bact_response_regulator"/>
</dbReference>
<accession>A0A7S8EDD6</accession>
<gene>
    <name evidence="4" type="ORF">G4Y79_11220</name>
</gene>
<keyword evidence="5" id="KW-1185">Reference proteome</keyword>
<name>A0A7S8EDD6_9CHLR</name>
<feature type="modified residue" description="4-aspartylphosphate" evidence="2">
    <location>
        <position position="52"/>
    </location>
</feature>
<proteinExistence type="predicted"/>
<evidence type="ECO:0000259" key="3">
    <source>
        <dbReference type="PROSITE" id="PS50110"/>
    </source>
</evidence>
<dbReference type="KEGG" id="pmet:G4Y79_11220"/>
<dbReference type="InterPro" id="IPR001789">
    <property type="entry name" value="Sig_transdc_resp-reg_receiver"/>
</dbReference>